<sequence length="78" mass="9003">TSTDIKSWTDQSPSTGRPVRIFMIEGNRRNKQAALEIINDAVNRYKYLCEGHCAGQFVPRIQKVHGFEFSYQPPPRHL</sequence>
<organism evidence="1">
    <name type="scientific">Tetraselmis sp. GSL018</name>
    <dbReference type="NCBI Taxonomy" id="582737"/>
    <lineage>
        <taxon>Eukaryota</taxon>
        <taxon>Viridiplantae</taxon>
        <taxon>Chlorophyta</taxon>
        <taxon>core chlorophytes</taxon>
        <taxon>Chlorodendrophyceae</taxon>
        <taxon>Chlorodendrales</taxon>
        <taxon>Chlorodendraceae</taxon>
        <taxon>Tetraselmis</taxon>
    </lineage>
</organism>
<feature type="non-terminal residue" evidence="1">
    <location>
        <position position="78"/>
    </location>
</feature>
<proteinExistence type="predicted"/>
<name>A0A061QTE0_9CHLO</name>
<reference evidence="1" key="1">
    <citation type="submission" date="2014-05" db="EMBL/GenBank/DDBJ databases">
        <title>The transcriptome of the halophilic microalga Tetraselmis sp. GSL018 isolated from the Great Salt Lake, Utah.</title>
        <authorList>
            <person name="Jinkerson R.E."/>
            <person name="D'Adamo S."/>
            <person name="Posewitz M.C."/>
        </authorList>
    </citation>
    <scope>NUCLEOTIDE SEQUENCE</scope>
    <source>
        <strain evidence="1">GSL018</strain>
    </source>
</reference>
<feature type="non-terminal residue" evidence="1">
    <location>
        <position position="1"/>
    </location>
</feature>
<dbReference type="EMBL" id="GBEZ01023949">
    <property type="protein sequence ID" value="JAC62983.1"/>
    <property type="molecule type" value="Transcribed_RNA"/>
</dbReference>
<protein>
    <submittedName>
        <fullName evidence="1">Uncharacterized protein</fullName>
    </submittedName>
</protein>
<dbReference type="AlphaFoldDB" id="A0A061QTE0"/>
<accession>A0A061QTE0</accession>
<gene>
    <name evidence="1" type="ORF">TSPGSL018_21782</name>
</gene>
<evidence type="ECO:0000313" key="1">
    <source>
        <dbReference type="EMBL" id="JAC62983.1"/>
    </source>
</evidence>